<dbReference type="KEGG" id="srd:SD10_15595"/>
<organism evidence="1 2">
    <name type="scientific">Spirosoma radiotolerans</name>
    <dbReference type="NCBI Taxonomy" id="1379870"/>
    <lineage>
        <taxon>Bacteria</taxon>
        <taxon>Pseudomonadati</taxon>
        <taxon>Bacteroidota</taxon>
        <taxon>Cytophagia</taxon>
        <taxon>Cytophagales</taxon>
        <taxon>Cytophagaceae</taxon>
        <taxon>Spirosoma</taxon>
    </lineage>
</organism>
<name>A0A0E3ZXC2_9BACT</name>
<dbReference type="AlphaFoldDB" id="A0A0E3ZXC2"/>
<gene>
    <name evidence="1" type="ORF">SD10_15595</name>
</gene>
<reference evidence="1 2" key="1">
    <citation type="journal article" date="2014" name="Curr. Microbiol.">
        <title>Spirosoma radiotolerans sp. nov., a gamma-radiation-resistant bacterium isolated from gamma ray-irradiated soil.</title>
        <authorList>
            <person name="Lee J.J."/>
            <person name="Srinivasan S."/>
            <person name="Lim S."/>
            <person name="Joe M."/>
            <person name="Im S."/>
            <person name="Bae S.I."/>
            <person name="Park K.R."/>
            <person name="Han J.H."/>
            <person name="Park S.H."/>
            <person name="Joo B.M."/>
            <person name="Park S.J."/>
            <person name="Kim M.K."/>
        </authorList>
    </citation>
    <scope>NUCLEOTIDE SEQUENCE [LARGE SCALE GENOMIC DNA]</scope>
    <source>
        <strain evidence="1 2">DG5A</strain>
    </source>
</reference>
<accession>A0A0E3ZXC2</accession>
<evidence type="ECO:0000313" key="2">
    <source>
        <dbReference type="Proteomes" id="UP000033054"/>
    </source>
</evidence>
<protein>
    <submittedName>
        <fullName evidence="1">Uncharacterized protein</fullName>
    </submittedName>
</protein>
<dbReference type="HOGENOM" id="CLU_1958203_0_0_10"/>
<proteinExistence type="predicted"/>
<evidence type="ECO:0000313" key="1">
    <source>
        <dbReference type="EMBL" id="AKD56108.1"/>
    </source>
</evidence>
<dbReference type="RefSeq" id="WP_046574889.1">
    <property type="nucleotide sequence ID" value="NZ_CP010429.1"/>
</dbReference>
<sequence>MELTADQARILARSYFDLAQKLGEYRFDKFDALTPAKRKKIEEFERALLDSSTAFTAMAMSISLADLEPVLTRIGEVTTTMKDNINELQKVDRVLKIAGSAVQLAGAILTGNPEAIFKAAGESASLFA</sequence>
<dbReference type="OrthoDB" id="1439363at2"/>
<dbReference type="Proteomes" id="UP000033054">
    <property type="component" value="Chromosome"/>
</dbReference>
<dbReference type="PATRIC" id="fig|1379870.5.peg.3389"/>
<dbReference type="STRING" id="1379870.SD10_15595"/>
<keyword evidence="2" id="KW-1185">Reference proteome</keyword>
<dbReference type="EMBL" id="CP010429">
    <property type="protein sequence ID" value="AKD56108.1"/>
    <property type="molecule type" value="Genomic_DNA"/>
</dbReference>